<dbReference type="PANTHER" id="PTHR20857">
    <property type="entry name" value="THIAMINE-PHOSPHATE PYROPHOSPHORYLASE"/>
    <property type="match status" value="1"/>
</dbReference>
<comment type="catalytic activity">
    <reaction evidence="6 9 10">
        <text>4-methyl-5-(2-phosphooxyethyl)-thiazole + 4-amino-2-methyl-5-(diphosphooxymethyl)pyrimidine + H(+) = thiamine phosphate + diphosphate</text>
        <dbReference type="Rhea" id="RHEA:22328"/>
        <dbReference type="ChEBI" id="CHEBI:15378"/>
        <dbReference type="ChEBI" id="CHEBI:33019"/>
        <dbReference type="ChEBI" id="CHEBI:37575"/>
        <dbReference type="ChEBI" id="CHEBI:57841"/>
        <dbReference type="ChEBI" id="CHEBI:58296"/>
        <dbReference type="EC" id="2.5.1.3"/>
    </reaction>
</comment>
<reference evidence="13 14" key="1">
    <citation type="submission" date="2019-08" db="EMBL/GenBank/DDBJ databases">
        <title>Bacillus genomes from the desert of Cuatro Cienegas, Coahuila.</title>
        <authorList>
            <person name="Olmedo-Alvarez G."/>
        </authorList>
    </citation>
    <scope>NUCLEOTIDE SEQUENCE [LARGE SCALE GENOMIC DNA]</scope>
    <source>
        <strain evidence="13 14">CH98b_3T</strain>
    </source>
</reference>
<dbReference type="Gene3D" id="3.20.20.70">
    <property type="entry name" value="Aldolase class I"/>
    <property type="match status" value="1"/>
</dbReference>
<feature type="binding site" evidence="9">
    <location>
        <position position="112"/>
    </location>
    <ligand>
        <name>4-amino-2-methyl-5-(diphosphooxymethyl)pyrimidine</name>
        <dbReference type="ChEBI" id="CHEBI:57841"/>
    </ligand>
</feature>
<dbReference type="GO" id="GO:0009228">
    <property type="term" value="P:thiamine biosynthetic process"/>
    <property type="evidence" value="ECO:0007669"/>
    <property type="project" value="UniProtKB-KW"/>
</dbReference>
<comment type="catalytic activity">
    <reaction evidence="8 9 10">
        <text>2-[(2R,5Z)-2-carboxy-4-methylthiazol-5(2H)-ylidene]ethyl phosphate + 4-amino-2-methyl-5-(diphosphooxymethyl)pyrimidine + 2 H(+) = thiamine phosphate + CO2 + diphosphate</text>
        <dbReference type="Rhea" id="RHEA:47844"/>
        <dbReference type="ChEBI" id="CHEBI:15378"/>
        <dbReference type="ChEBI" id="CHEBI:16526"/>
        <dbReference type="ChEBI" id="CHEBI:33019"/>
        <dbReference type="ChEBI" id="CHEBI:37575"/>
        <dbReference type="ChEBI" id="CHEBI:57841"/>
        <dbReference type="ChEBI" id="CHEBI:62899"/>
        <dbReference type="EC" id="2.5.1.3"/>
    </reaction>
</comment>
<evidence type="ECO:0000256" key="7">
    <source>
        <dbReference type="ARBA" id="ARBA00047851"/>
    </source>
</evidence>
<protein>
    <recommendedName>
        <fullName evidence="9">Thiamine-phosphate synthase</fullName>
        <shortName evidence="9">TP synthase</shortName>
        <shortName evidence="9">TPS</shortName>
        <ecNumber evidence="9">2.5.1.3</ecNumber>
    </recommendedName>
    <alternativeName>
        <fullName evidence="9">Thiamine-phosphate pyrophosphorylase</fullName>
        <shortName evidence="9">TMP pyrophosphorylase</shortName>
        <shortName evidence="9">TMP-PPase</shortName>
    </alternativeName>
</protein>
<feature type="binding site" evidence="9">
    <location>
        <position position="170"/>
    </location>
    <ligand>
        <name>2-[(2R,5Z)-2-carboxy-4-methylthiazol-5(2H)-ylidene]ethyl phosphate</name>
        <dbReference type="ChEBI" id="CHEBI:62899"/>
    </ligand>
</feature>
<proteinExistence type="inferred from homology"/>
<evidence type="ECO:0000256" key="6">
    <source>
        <dbReference type="ARBA" id="ARBA00047334"/>
    </source>
</evidence>
<dbReference type="SUPFAM" id="SSF51391">
    <property type="entry name" value="Thiamin phosphate synthase"/>
    <property type="match status" value="1"/>
</dbReference>
<dbReference type="InterPro" id="IPR036206">
    <property type="entry name" value="ThiamineP_synth_sf"/>
</dbReference>
<evidence type="ECO:0000256" key="10">
    <source>
        <dbReference type="RuleBase" id="RU003826"/>
    </source>
</evidence>
<keyword evidence="4 9" id="KW-0460">Magnesium</keyword>
<keyword evidence="5 9" id="KW-0784">Thiamine biosynthesis</keyword>
<dbReference type="Pfam" id="PF02581">
    <property type="entry name" value="TMP-TENI"/>
    <property type="match status" value="1"/>
</dbReference>
<feature type="binding site" evidence="9">
    <location>
        <begin position="38"/>
        <end position="42"/>
    </location>
    <ligand>
        <name>4-amino-2-methyl-5-(diphosphooxymethyl)pyrimidine</name>
        <dbReference type="ChEBI" id="CHEBI:57841"/>
    </ligand>
</feature>
<name>A0A5D4TDP0_9BACI</name>
<accession>A0A5D4TDP0</accession>
<dbReference type="GO" id="GO:0009229">
    <property type="term" value="P:thiamine diphosphate biosynthetic process"/>
    <property type="evidence" value="ECO:0007669"/>
    <property type="project" value="UniProtKB-UniRule"/>
</dbReference>
<evidence type="ECO:0000256" key="4">
    <source>
        <dbReference type="ARBA" id="ARBA00022842"/>
    </source>
</evidence>
<keyword evidence="2 9" id="KW-0808">Transferase</keyword>
<feature type="binding site" evidence="9">
    <location>
        <begin position="190"/>
        <end position="191"/>
    </location>
    <ligand>
        <name>2-[(2R,5Z)-2-carboxy-4-methylthiazol-5(2H)-ylidene]ethyl phosphate</name>
        <dbReference type="ChEBI" id="CHEBI:62899"/>
    </ligand>
</feature>
<feature type="binding site" evidence="9">
    <location>
        <position position="93"/>
    </location>
    <ligand>
        <name>Mg(2+)</name>
        <dbReference type="ChEBI" id="CHEBI:18420"/>
    </ligand>
</feature>
<dbReference type="InterPro" id="IPR022998">
    <property type="entry name" value="ThiamineP_synth_TenI"/>
</dbReference>
<evidence type="ECO:0000256" key="3">
    <source>
        <dbReference type="ARBA" id="ARBA00022723"/>
    </source>
</evidence>
<sequence>MKREWLNLYFVMGSVDCNGRDPRDVLQEAIKGGITLFQFREKGDGVKVGVEKLSLARELKEICKSNNIPFIVNDDIDLALKVKADGVHIGQEDAPFSVVDELLAPGMIIGVSCHTVEEAAAAVNNWADYIGVGPMYFTDTKKDIREVKGPGVIKEIRNAGLTVPIVGIGGITVENAAEVLAAGADGVAVISAISKAESALEAAKEFIRIHNIVTN</sequence>
<dbReference type="CDD" id="cd00564">
    <property type="entry name" value="TMP_TenI"/>
    <property type="match status" value="1"/>
</dbReference>
<evidence type="ECO:0000256" key="5">
    <source>
        <dbReference type="ARBA" id="ARBA00022977"/>
    </source>
</evidence>
<dbReference type="GO" id="GO:0000287">
    <property type="term" value="F:magnesium ion binding"/>
    <property type="evidence" value="ECO:0007669"/>
    <property type="project" value="UniProtKB-UniRule"/>
</dbReference>
<dbReference type="HAMAP" id="MF_00097">
    <property type="entry name" value="TMP_synthase"/>
    <property type="match status" value="1"/>
</dbReference>
<dbReference type="PANTHER" id="PTHR20857:SF15">
    <property type="entry name" value="THIAMINE-PHOSPHATE SYNTHASE"/>
    <property type="match status" value="1"/>
</dbReference>
<feature type="binding site" evidence="9">
    <location>
        <position position="73"/>
    </location>
    <ligand>
        <name>4-amino-2-methyl-5-(diphosphooxymethyl)pyrimidine</name>
        <dbReference type="ChEBI" id="CHEBI:57841"/>
    </ligand>
</feature>
<dbReference type="EC" id="2.5.1.3" evidence="9"/>
<evidence type="ECO:0000259" key="12">
    <source>
        <dbReference type="Pfam" id="PF02581"/>
    </source>
</evidence>
<dbReference type="GO" id="GO:0005737">
    <property type="term" value="C:cytoplasm"/>
    <property type="evidence" value="ECO:0007669"/>
    <property type="project" value="TreeGrafter"/>
</dbReference>
<comment type="function">
    <text evidence="9">Condenses 4-methyl-5-(beta-hydroxyethyl)thiazole monophosphate (THZ-P) and 2-methyl-4-amino-5-hydroxymethyl pyrimidine pyrophosphate (HMP-PP) to form thiamine monophosphate (TMP).</text>
</comment>
<dbReference type="Proteomes" id="UP000324517">
    <property type="component" value="Unassembled WGS sequence"/>
</dbReference>
<comment type="similarity">
    <text evidence="9 10">Belongs to the thiamine-phosphate synthase family.</text>
</comment>
<feature type="domain" description="Thiamine phosphate synthase/TenI" evidence="12">
    <location>
        <begin position="8"/>
        <end position="193"/>
    </location>
</feature>
<evidence type="ECO:0000313" key="13">
    <source>
        <dbReference type="EMBL" id="TYS73833.1"/>
    </source>
</evidence>
<evidence type="ECO:0000256" key="1">
    <source>
        <dbReference type="ARBA" id="ARBA00005165"/>
    </source>
</evidence>
<evidence type="ECO:0000256" key="8">
    <source>
        <dbReference type="ARBA" id="ARBA00047883"/>
    </source>
</evidence>
<comment type="pathway">
    <text evidence="1 9 11">Cofactor biosynthesis; thiamine diphosphate biosynthesis; thiamine phosphate from 4-amino-2-methyl-5-diphosphomethylpyrimidine and 4-methyl-5-(2-phosphoethyl)-thiazole: step 1/1.</text>
</comment>
<comment type="cofactor">
    <cofactor evidence="9">
        <name>Mg(2+)</name>
        <dbReference type="ChEBI" id="CHEBI:18420"/>
    </cofactor>
    <text evidence="9">Binds 1 Mg(2+) ion per subunit.</text>
</comment>
<feature type="binding site" evidence="9">
    <location>
        <begin position="138"/>
        <end position="140"/>
    </location>
    <ligand>
        <name>2-[(2R,5Z)-2-carboxy-4-methylthiazol-5(2H)-ylidene]ethyl phosphate</name>
        <dbReference type="ChEBI" id="CHEBI:62899"/>
    </ligand>
</feature>
<feature type="binding site" evidence="9">
    <location>
        <position position="141"/>
    </location>
    <ligand>
        <name>4-amino-2-methyl-5-(diphosphooxymethyl)pyrimidine</name>
        <dbReference type="ChEBI" id="CHEBI:57841"/>
    </ligand>
</feature>
<dbReference type="InterPro" id="IPR034291">
    <property type="entry name" value="TMP_synthase"/>
</dbReference>
<comment type="caution">
    <text evidence="13">The sequence shown here is derived from an EMBL/GenBank/DDBJ whole genome shotgun (WGS) entry which is preliminary data.</text>
</comment>
<dbReference type="AlphaFoldDB" id="A0A5D4TDP0"/>
<dbReference type="InterPro" id="IPR013785">
    <property type="entry name" value="Aldolase_TIM"/>
</dbReference>
<dbReference type="RefSeq" id="WP_148978727.1">
    <property type="nucleotide sequence ID" value="NZ_JBNILM010000003.1"/>
</dbReference>
<evidence type="ECO:0000256" key="2">
    <source>
        <dbReference type="ARBA" id="ARBA00022679"/>
    </source>
</evidence>
<dbReference type="UniPathway" id="UPA00060">
    <property type="reaction ID" value="UER00141"/>
</dbReference>
<evidence type="ECO:0000256" key="11">
    <source>
        <dbReference type="RuleBase" id="RU004253"/>
    </source>
</evidence>
<comment type="catalytic activity">
    <reaction evidence="7 9 10">
        <text>2-(2-carboxy-4-methylthiazol-5-yl)ethyl phosphate + 4-amino-2-methyl-5-(diphosphooxymethyl)pyrimidine + 2 H(+) = thiamine phosphate + CO2 + diphosphate</text>
        <dbReference type="Rhea" id="RHEA:47848"/>
        <dbReference type="ChEBI" id="CHEBI:15378"/>
        <dbReference type="ChEBI" id="CHEBI:16526"/>
        <dbReference type="ChEBI" id="CHEBI:33019"/>
        <dbReference type="ChEBI" id="CHEBI:37575"/>
        <dbReference type="ChEBI" id="CHEBI:57841"/>
        <dbReference type="ChEBI" id="CHEBI:62890"/>
        <dbReference type="EC" id="2.5.1.3"/>
    </reaction>
</comment>
<keyword evidence="3 9" id="KW-0479">Metal-binding</keyword>
<dbReference type="GO" id="GO:0004789">
    <property type="term" value="F:thiamine-phosphate diphosphorylase activity"/>
    <property type="evidence" value="ECO:0007669"/>
    <property type="project" value="UniProtKB-UniRule"/>
</dbReference>
<dbReference type="EMBL" id="VTET01000002">
    <property type="protein sequence ID" value="TYS73833.1"/>
    <property type="molecule type" value="Genomic_DNA"/>
</dbReference>
<evidence type="ECO:0000256" key="9">
    <source>
        <dbReference type="HAMAP-Rule" id="MF_00097"/>
    </source>
</evidence>
<feature type="binding site" evidence="9">
    <location>
        <position position="74"/>
    </location>
    <ligand>
        <name>Mg(2+)</name>
        <dbReference type="ChEBI" id="CHEBI:18420"/>
    </ligand>
</feature>
<gene>
    <name evidence="9" type="primary">thiE</name>
    <name evidence="13" type="ORF">FZC75_05830</name>
</gene>
<evidence type="ECO:0000313" key="14">
    <source>
        <dbReference type="Proteomes" id="UP000324517"/>
    </source>
</evidence>
<organism evidence="13 14">
    <name type="scientific">Sutcliffiella horikoshii</name>
    <dbReference type="NCBI Taxonomy" id="79883"/>
    <lineage>
        <taxon>Bacteria</taxon>
        <taxon>Bacillati</taxon>
        <taxon>Bacillota</taxon>
        <taxon>Bacilli</taxon>
        <taxon>Bacillales</taxon>
        <taxon>Bacillaceae</taxon>
        <taxon>Sutcliffiella</taxon>
    </lineage>
</organism>
<dbReference type="NCBIfam" id="TIGR00693">
    <property type="entry name" value="thiE"/>
    <property type="match status" value="1"/>
</dbReference>
<dbReference type="FunFam" id="3.20.20.70:FF:000096">
    <property type="entry name" value="Thiamine-phosphate synthase"/>
    <property type="match status" value="1"/>
</dbReference>
<dbReference type="OrthoDB" id="9812206at2"/>